<keyword evidence="3" id="KW-1003">Cell membrane</keyword>
<keyword evidence="8" id="KW-0560">Oxidoreductase</keyword>
<keyword evidence="7 12" id="KW-1133">Transmembrane helix</keyword>
<name>A0A918NF52_9PROT</name>
<feature type="domain" description="Fatty acid desaturase" evidence="13">
    <location>
        <begin position="115"/>
        <end position="325"/>
    </location>
</feature>
<feature type="transmembrane region" description="Helical" evidence="12">
    <location>
        <begin position="18"/>
        <end position="38"/>
    </location>
</feature>
<dbReference type="RefSeq" id="WP_189584497.1">
    <property type="nucleotide sequence ID" value="NZ_BMYV01000002.1"/>
</dbReference>
<gene>
    <name evidence="14" type="ORF">GCM10011309_17600</name>
</gene>
<organism evidence="14 15">
    <name type="scientific">Litorimonas cladophorae</name>
    <dbReference type="NCBI Taxonomy" id="1220491"/>
    <lineage>
        <taxon>Bacteria</taxon>
        <taxon>Pseudomonadati</taxon>
        <taxon>Pseudomonadota</taxon>
        <taxon>Alphaproteobacteria</taxon>
        <taxon>Maricaulales</taxon>
        <taxon>Robiginitomaculaceae</taxon>
    </lineage>
</organism>
<dbReference type="Pfam" id="PF00487">
    <property type="entry name" value="FA_desaturase"/>
    <property type="match status" value="1"/>
</dbReference>
<dbReference type="InterPro" id="IPR005804">
    <property type="entry name" value="FA_desaturase_dom"/>
</dbReference>
<dbReference type="PANTHER" id="PTHR38674:SF1">
    <property type="entry name" value="ALKANE 1-MONOOXYGENASE 1"/>
    <property type="match status" value="1"/>
</dbReference>
<evidence type="ECO:0000256" key="9">
    <source>
        <dbReference type="ARBA" id="ARBA00023004"/>
    </source>
</evidence>
<keyword evidence="4" id="KW-0997">Cell inner membrane</keyword>
<dbReference type="GO" id="GO:0004497">
    <property type="term" value="F:monooxygenase activity"/>
    <property type="evidence" value="ECO:0007669"/>
    <property type="project" value="UniProtKB-KW"/>
</dbReference>
<feature type="transmembrane region" description="Helical" evidence="12">
    <location>
        <begin position="225"/>
        <end position="257"/>
    </location>
</feature>
<keyword evidence="15" id="KW-1185">Reference proteome</keyword>
<dbReference type="PANTHER" id="PTHR38674">
    <property type="entry name" value="ALKANE 1-MONOOXYGENASE 1"/>
    <property type="match status" value="1"/>
</dbReference>
<reference evidence="14 15" key="1">
    <citation type="journal article" date="2014" name="Int. J. Syst. Evol. Microbiol.">
        <title>Complete genome sequence of Corynebacterium casei LMG S-19264T (=DSM 44701T), isolated from a smear-ripened cheese.</title>
        <authorList>
            <consortium name="US DOE Joint Genome Institute (JGI-PGF)"/>
            <person name="Walter F."/>
            <person name="Albersmeier A."/>
            <person name="Kalinowski J."/>
            <person name="Ruckert C."/>
        </authorList>
    </citation>
    <scope>NUCLEOTIDE SEQUENCE [LARGE SCALE GENOMIC DNA]</scope>
    <source>
        <strain evidence="14 15">KCTC 23968</strain>
    </source>
</reference>
<accession>A0A918NF52</accession>
<evidence type="ECO:0000256" key="11">
    <source>
        <dbReference type="ARBA" id="ARBA00023136"/>
    </source>
</evidence>
<dbReference type="Proteomes" id="UP000600865">
    <property type="component" value="Unassembled WGS sequence"/>
</dbReference>
<dbReference type="GO" id="GO:0046872">
    <property type="term" value="F:metal ion binding"/>
    <property type="evidence" value="ECO:0007669"/>
    <property type="project" value="UniProtKB-KW"/>
</dbReference>
<evidence type="ECO:0000256" key="7">
    <source>
        <dbReference type="ARBA" id="ARBA00022989"/>
    </source>
</evidence>
<keyword evidence="6" id="KW-0479">Metal-binding</keyword>
<keyword evidence="10" id="KW-0503">Monooxygenase</keyword>
<comment type="caution">
    <text evidence="14">The sequence shown here is derived from an EMBL/GenBank/DDBJ whole genome shotgun (WGS) entry which is preliminary data.</text>
</comment>
<evidence type="ECO:0000256" key="12">
    <source>
        <dbReference type="SAM" id="Phobius"/>
    </source>
</evidence>
<evidence type="ECO:0000313" key="15">
    <source>
        <dbReference type="Proteomes" id="UP000600865"/>
    </source>
</evidence>
<evidence type="ECO:0000256" key="4">
    <source>
        <dbReference type="ARBA" id="ARBA00022519"/>
    </source>
</evidence>
<evidence type="ECO:0000256" key="1">
    <source>
        <dbReference type="ARBA" id="ARBA00004429"/>
    </source>
</evidence>
<dbReference type="CDD" id="cd03512">
    <property type="entry name" value="Alkane-hydroxylase"/>
    <property type="match status" value="1"/>
</dbReference>
<dbReference type="InterPro" id="IPR033885">
    <property type="entry name" value="AlkB/XylM"/>
</dbReference>
<keyword evidence="9" id="KW-0408">Iron</keyword>
<dbReference type="GO" id="GO:0005886">
    <property type="term" value="C:plasma membrane"/>
    <property type="evidence" value="ECO:0007669"/>
    <property type="project" value="UniProtKB-SubCell"/>
</dbReference>
<keyword evidence="11 12" id="KW-0472">Membrane</keyword>
<feature type="transmembrane region" description="Helical" evidence="12">
    <location>
        <begin position="113"/>
        <end position="131"/>
    </location>
</feature>
<dbReference type="EMBL" id="BMYV01000002">
    <property type="protein sequence ID" value="GGX68303.1"/>
    <property type="molecule type" value="Genomic_DNA"/>
</dbReference>
<evidence type="ECO:0000256" key="2">
    <source>
        <dbReference type="ARBA" id="ARBA00010823"/>
    </source>
</evidence>
<comment type="similarity">
    <text evidence="2">Belongs to the fatty acid desaturase type 1 family. AlkB subfamily.</text>
</comment>
<dbReference type="AlphaFoldDB" id="A0A918NF52"/>
<evidence type="ECO:0000256" key="3">
    <source>
        <dbReference type="ARBA" id="ARBA00022475"/>
    </source>
</evidence>
<dbReference type="GO" id="GO:0006629">
    <property type="term" value="P:lipid metabolic process"/>
    <property type="evidence" value="ECO:0007669"/>
    <property type="project" value="InterPro"/>
</dbReference>
<evidence type="ECO:0000256" key="5">
    <source>
        <dbReference type="ARBA" id="ARBA00022692"/>
    </source>
</evidence>
<comment type="subcellular location">
    <subcellularLocation>
        <location evidence="1">Cell inner membrane</location>
        <topology evidence="1">Multi-pass membrane protein</topology>
    </subcellularLocation>
</comment>
<evidence type="ECO:0000259" key="13">
    <source>
        <dbReference type="Pfam" id="PF00487"/>
    </source>
</evidence>
<feature type="transmembrane region" description="Helical" evidence="12">
    <location>
        <begin position="44"/>
        <end position="63"/>
    </location>
</feature>
<proteinExistence type="inferred from homology"/>
<evidence type="ECO:0000256" key="8">
    <source>
        <dbReference type="ARBA" id="ARBA00023002"/>
    </source>
</evidence>
<feature type="transmembrane region" description="Helical" evidence="12">
    <location>
        <begin position="83"/>
        <end position="107"/>
    </location>
</feature>
<evidence type="ECO:0000256" key="10">
    <source>
        <dbReference type="ARBA" id="ARBA00023033"/>
    </source>
</evidence>
<sequence length="377" mass="42404">MAFLSEHFAAHPTRKRHLWLVSLAYPMFPLAGTGLAWFTGHGAWVWLTVVVAYLILPILDVLAGDDTTDLLGQMDAEAAMSPFYKYMVHGLLPVIYLTWILGAAYVATQNPSLLTLIGVGIGHGLGLGFAINSGHEVGHKTDRVSKWMSLLMLAPSLYGHFRIEHNVGHHSDVATPRDSATSYFGESFWHFIGREVPGAWKRAWRIESKRAARKGYSRFSLRNEVVAATLLGLAAWGVMLSIFGFVILPYLLFAWIFSVHSLSLQNYVAHYGLLRDQRPDGKYLPAQPEHSWNCNKLMTNLITYNLARHSDHHANPSRHYQKLRNFPDVPELPMGYGAMFLMAYFPPLFRRVMDPLVLANVDGDMTRVLTKEKMLAG</sequence>
<protein>
    <submittedName>
        <fullName evidence="14">Alkane 1-monooxygenase</fullName>
    </submittedName>
</protein>
<evidence type="ECO:0000313" key="14">
    <source>
        <dbReference type="EMBL" id="GGX68303.1"/>
    </source>
</evidence>
<keyword evidence="5 12" id="KW-0812">Transmembrane</keyword>
<evidence type="ECO:0000256" key="6">
    <source>
        <dbReference type="ARBA" id="ARBA00022723"/>
    </source>
</evidence>